<feature type="coiled-coil region" evidence="1">
    <location>
        <begin position="7"/>
        <end position="55"/>
    </location>
</feature>
<accession>A0A2Z5GAY1</accession>
<dbReference type="RefSeq" id="WP_114210465.1">
    <property type="nucleotide sequence ID" value="NZ_CP030840.1"/>
</dbReference>
<sequence length="86" mass="9960">MSIDERLDRLTERHEALTGHIELLTADVSQLGGDLKQLKERVDDLTVNIEKQRRTMDDLMVGFSSLVELARSHEHPIDRLESREHN</sequence>
<dbReference type="Gene3D" id="1.20.5.340">
    <property type="match status" value="1"/>
</dbReference>
<keyword evidence="1" id="KW-0175">Coiled coil</keyword>
<dbReference type="KEGG" id="abas:ACPOL_6662"/>
<proteinExistence type="predicted"/>
<dbReference type="AlphaFoldDB" id="A0A2Z5GAY1"/>
<dbReference type="EMBL" id="CP030840">
    <property type="protein sequence ID" value="AXC15874.1"/>
    <property type="molecule type" value="Genomic_DNA"/>
</dbReference>
<dbReference type="OrthoDB" id="133652at2"/>
<name>A0A2Z5GAY1_9BACT</name>
<dbReference type="Proteomes" id="UP000253606">
    <property type="component" value="Chromosome"/>
</dbReference>
<protein>
    <submittedName>
        <fullName evidence="2">Uncharacterized protein</fullName>
    </submittedName>
</protein>
<keyword evidence="3" id="KW-1185">Reference proteome</keyword>
<evidence type="ECO:0000256" key="1">
    <source>
        <dbReference type="SAM" id="Coils"/>
    </source>
</evidence>
<organism evidence="2 3">
    <name type="scientific">Acidisarcina polymorpha</name>
    <dbReference type="NCBI Taxonomy" id="2211140"/>
    <lineage>
        <taxon>Bacteria</taxon>
        <taxon>Pseudomonadati</taxon>
        <taxon>Acidobacteriota</taxon>
        <taxon>Terriglobia</taxon>
        <taxon>Terriglobales</taxon>
        <taxon>Acidobacteriaceae</taxon>
        <taxon>Acidisarcina</taxon>
    </lineage>
</organism>
<evidence type="ECO:0000313" key="3">
    <source>
        <dbReference type="Proteomes" id="UP000253606"/>
    </source>
</evidence>
<evidence type="ECO:0000313" key="2">
    <source>
        <dbReference type="EMBL" id="AXC15874.1"/>
    </source>
</evidence>
<reference evidence="2 3" key="1">
    <citation type="journal article" date="2018" name="Front. Microbiol.">
        <title>Hydrolytic Capabilities as a Key to Environmental Success: Chitinolytic and Cellulolytic Acidobacteria From Acidic Sub-arctic Soils and Boreal Peatlands.</title>
        <authorList>
            <person name="Belova S.E."/>
            <person name="Ravin N.V."/>
            <person name="Pankratov T.A."/>
            <person name="Rakitin A.L."/>
            <person name="Ivanova A.A."/>
            <person name="Beletsky A.V."/>
            <person name="Mardanov A.V."/>
            <person name="Sinninghe Damste J.S."/>
            <person name="Dedysh S.N."/>
        </authorList>
    </citation>
    <scope>NUCLEOTIDE SEQUENCE [LARGE SCALE GENOMIC DNA]</scope>
    <source>
        <strain evidence="2 3">SBC82</strain>
    </source>
</reference>
<gene>
    <name evidence="2" type="ORF">ACPOL_6662</name>
</gene>